<dbReference type="SUPFAM" id="SSF53474">
    <property type="entry name" value="alpha/beta-Hydrolases"/>
    <property type="match status" value="1"/>
</dbReference>
<keyword evidence="1" id="KW-0812">Transmembrane</keyword>
<evidence type="ECO:0000256" key="1">
    <source>
        <dbReference type="SAM" id="Phobius"/>
    </source>
</evidence>
<dbReference type="PANTHER" id="PTHR48098:SF1">
    <property type="entry name" value="DIACYLGLYCEROL ACYLTRANSFERASE_MYCOLYLTRANSFERASE AG85A"/>
    <property type="match status" value="1"/>
</dbReference>
<dbReference type="InterPro" id="IPR000801">
    <property type="entry name" value="Esterase-like"/>
</dbReference>
<dbReference type="Gene3D" id="3.40.50.1820">
    <property type="entry name" value="alpha/beta hydrolase"/>
    <property type="match status" value="1"/>
</dbReference>
<keyword evidence="1" id="KW-1133">Transmembrane helix</keyword>
<organism evidence="2 3">
    <name type="scientific">Kitasatospora cathayae</name>
    <dbReference type="NCBI Taxonomy" id="3004092"/>
    <lineage>
        <taxon>Bacteria</taxon>
        <taxon>Bacillati</taxon>
        <taxon>Actinomycetota</taxon>
        <taxon>Actinomycetes</taxon>
        <taxon>Kitasatosporales</taxon>
        <taxon>Streptomycetaceae</taxon>
        <taxon>Kitasatospora</taxon>
    </lineage>
</organism>
<name>A0ABY7PZX7_9ACTN</name>
<accession>A0ABY7PZX7</accession>
<dbReference type="InterPro" id="IPR029058">
    <property type="entry name" value="AB_hydrolase_fold"/>
</dbReference>
<proteinExistence type="predicted"/>
<feature type="transmembrane region" description="Helical" evidence="1">
    <location>
        <begin position="39"/>
        <end position="60"/>
    </location>
</feature>
<keyword evidence="2" id="KW-0378">Hydrolase</keyword>
<keyword evidence="1" id="KW-0472">Membrane</keyword>
<dbReference type="InterPro" id="IPR050583">
    <property type="entry name" value="Mycobacterial_A85_antigen"/>
</dbReference>
<dbReference type="GO" id="GO:0016787">
    <property type="term" value="F:hydrolase activity"/>
    <property type="evidence" value="ECO:0007669"/>
    <property type="project" value="UniProtKB-KW"/>
</dbReference>
<evidence type="ECO:0000313" key="3">
    <source>
        <dbReference type="Proteomes" id="UP001212821"/>
    </source>
</evidence>
<feature type="transmembrane region" description="Helical" evidence="1">
    <location>
        <begin position="6"/>
        <end position="27"/>
    </location>
</feature>
<dbReference type="Pfam" id="PF00756">
    <property type="entry name" value="Esterase"/>
    <property type="match status" value="1"/>
</dbReference>
<keyword evidence="3" id="KW-1185">Reference proteome</keyword>
<sequence length="392" mass="42611">MGLTSHKVLALAVLLAVVMMIGTVWLWPRLARKSWQAVLGRIGTLLATQLAVLAALGLVANNYFAFYSSWDDLLGTGSTGPVVIHNKADASGRLMVETIGQASVKGGGAMGREPSRSGEIRKVRIDGKESRLSTEAYVYLPPQYFQPEYAQKQFPAVIVSTGFPGIAENLITRFNYPGAALKLLQEGRMQPTVMVLMRPSPALPQDTECEDIPGGAQSDTYFTKDVPSAIEASYRVSTDPQAWAFMGNSTGGYCAVKLAMRHPDVFPTAVALSAYYEAADDPTTGDLFGGSKQRRDEANLMWRLKNLPQPNISLLLAGTKKGDGNYKQDTEAFIDAVHSPMKVSYSMLENGGHNFETWSALLPSSLEWLSQHLKVPNQPNQQGQPSPQGQTV</sequence>
<evidence type="ECO:0000313" key="2">
    <source>
        <dbReference type="EMBL" id="WBP85895.1"/>
    </source>
</evidence>
<gene>
    <name evidence="2" type="ORF">O1G21_08585</name>
</gene>
<reference evidence="3" key="1">
    <citation type="submission" date="2022-12" db="EMBL/GenBank/DDBJ databases">
        <authorList>
            <person name="Mo P."/>
        </authorList>
    </citation>
    <scope>NUCLEOTIDE SEQUENCE [LARGE SCALE GENOMIC DNA]</scope>
    <source>
        <strain evidence="3">HUAS 3-15</strain>
    </source>
</reference>
<dbReference type="Proteomes" id="UP001212821">
    <property type="component" value="Chromosome"/>
</dbReference>
<protein>
    <submittedName>
        <fullName evidence="2">Alpha/beta hydrolase-fold protein</fullName>
    </submittedName>
</protein>
<dbReference type="EMBL" id="CP115450">
    <property type="protein sequence ID" value="WBP85895.1"/>
    <property type="molecule type" value="Genomic_DNA"/>
</dbReference>
<dbReference type="PANTHER" id="PTHR48098">
    <property type="entry name" value="ENTEROCHELIN ESTERASE-RELATED"/>
    <property type="match status" value="1"/>
</dbReference>
<dbReference type="RefSeq" id="WP_270142194.1">
    <property type="nucleotide sequence ID" value="NZ_CP115450.1"/>
</dbReference>